<keyword evidence="1" id="KW-0614">Plasmid</keyword>
<dbReference type="Gene3D" id="1.10.1220.10">
    <property type="entry name" value="Met repressor-like"/>
    <property type="match status" value="1"/>
</dbReference>
<dbReference type="SUPFAM" id="SSF47598">
    <property type="entry name" value="Ribbon-helix-helix"/>
    <property type="match status" value="1"/>
</dbReference>
<accession>K9W7C4</accession>
<sequence length="78" mass="9058">MRKSMTAITMPERRPGQETITLYLPAELKDSFKRLCLLRGTTMTEEISAFIEDSVKENEEVLKLVEDKLKLKNKKRAD</sequence>
<name>K9W7C4_9CYAN</name>
<dbReference type="HOGENOM" id="CLU_2616050_0_0_3"/>
<dbReference type="GO" id="GO:0006355">
    <property type="term" value="P:regulation of DNA-templated transcription"/>
    <property type="evidence" value="ECO:0007669"/>
    <property type="project" value="InterPro"/>
</dbReference>
<dbReference type="AlphaFoldDB" id="K9W7C4"/>
<dbReference type="InterPro" id="IPR010985">
    <property type="entry name" value="Ribbon_hlx_hlx"/>
</dbReference>
<dbReference type="InterPro" id="IPR013321">
    <property type="entry name" value="Arc_rbn_hlx_hlx"/>
</dbReference>
<dbReference type="EMBL" id="CP003624">
    <property type="protein sequence ID" value="AFZ15647.1"/>
    <property type="molecule type" value="Genomic_DNA"/>
</dbReference>
<evidence type="ECO:0000313" key="2">
    <source>
        <dbReference type="Proteomes" id="UP000010472"/>
    </source>
</evidence>
<organism evidence="1 2">
    <name type="scientific">Crinalium epipsammum PCC 9333</name>
    <dbReference type="NCBI Taxonomy" id="1173022"/>
    <lineage>
        <taxon>Bacteria</taxon>
        <taxon>Bacillati</taxon>
        <taxon>Cyanobacteriota</taxon>
        <taxon>Cyanophyceae</taxon>
        <taxon>Gomontiellales</taxon>
        <taxon>Gomontiellaceae</taxon>
        <taxon>Crinalium</taxon>
    </lineage>
</organism>
<gene>
    <name evidence="1" type="ORF">Cri9333_4884</name>
</gene>
<dbReference type="Proteomes" id="UP000010472">
    <property type="component" value="Plasmid pCRI9333.04"/>
</dbReference>
<protein>
    <recommendedName>
        <fullName evidence="3">CopG-like ribbon-helix-helix domain-containing protein</fullName>
    </recommendedName>
</protein>
<geneLocation type="plasmid" evidence="1 2">
    <name>pCRI9333.04</name>
</geneLocation>
<dbReference type="KEGG" id="cep:Cri9333_4884"/>
<keyword evidence="2" id="KW-1185">Reference proteome</keyword>
<reference evidence="1 2" key="1">
    <citation type="submission" date="2012-06" db="EMBL/GenBank/DDBJ databases">
        <title>Finished plasmid 4 of genome of Crinalium epipsammum PCC 9333.</title>
        <authorList>
            <consortium name="US DOE Joint Genome Institute"/>
            <person name="Gugger M."/>
            <person name="Coursin T."/>
            <person name="Rippka R."/>
            <person name="Tandeau De Marsac N."/>
            <person name="Huntemann M."/>
            <person name="Wei C.-L."/>
            <person name="Han J."/>
            <person name="Detter J.C."/>
            <person name="Han C."/>
            <person name="Tapia R."/>
            <person name="Davenport K."/>
            <person name="Daligault H."/>
            <person name="Erkkila T."/>
            <person name="Gu W."/>
            <person name="Munk A.C.C."/>
            <person name="Teshima H."/>
            <person name="Xu Y."/>
            <person name="Chain P."/>
            <person name="Chen A."/>
            <person name="Krypides N."/>
            <person name="Mavromatis K."/>
            <person name="Markowitz V."/>
            <person name="Szeto E."/>
            <person name="Ivanova N."/>
            <person name="Mikhailova N."/>
            <person name="Ovchinnikova G."/>
            <person name="Pagani I."/>
            <person name="Pati A."/>
            <person name="Goodwin L."/>
            <person name="Peters L."/>
            <person name="Pitluck S."/>
            <person name="Woyke T."/>
            <person name="Kerfeld C."/>
        </authorList>
    </citation>
    <scope>NUCLEOTIDE SEQUENCE [LARGE SCALE GENOMIC DNA]</scope>
    <source>
        <strain evidence="1 2">PCC 9333</strain>
        <plasmid evidence="2">Plasmid pCRI9333.04</plasmid>
    </source>
</reference>
<proteinExistence type="predicted"/>
<evidence type="ECO:0008006" key="3">
    <source>
        <dbReference type="Google" id="ProtNLM"/>
    </source>
</evidence>
<evidence type="ECO:0000313" key="1">
    <source>
        <dbReference type="EMBL" id="AFZ15647.1"/>
    </source>
</evidence>